<gene>
    <name evidence="2" type="ORF">O6R05_05435</name>
</gene>
<dbReference type="Gene3D" id="1.10.10.10">
    <property type="entry name" value="Winged helix-like DNA-binding domain superfamily/Winged helix DNA-binding domain"/>
    <property type="match status" value="1"/>
</dbReference>
<evidence type="ECO:0000259" key="1">
    <source>
        <dbReference type="Pfam" id="PF08281"/>
    </source>
</evidence>
<dbReference type="InterPro" id="IPR014284">
    <property type="entry name" value="RNA_pol_sigma-70_dom"/>
</dbReference>
<name>A0ABY7QTW0_9FIRM</name>
<feature type="domain" description="RNA polymerase sigma factor 70 region 4 type 2" evidence="1">
    <location>
        <begin position="142"/>
        <end position="190"/>
    </location>
</feature>
<dbReference type="EMBL" id="CP115667">
    <property type="protein sequence ID" value="WBW49450.1"/>
    <property type="molecule type" value="Genomic_DNA"/>
</dbReference>
<dbReference type="InterPro" id="IPR013324">
    <property type="entry name" value="RNA_pol_sigma_r3/r4-like"/>
</dbReference>
<protein>
    <submittedName>
        <fullName evidence="2">Sigma-70 family RNA polymerase sigma factor</fullName>
    </submittedName>
</protein>
<sequence length="199" mass="23604">MRIRKTRQDQRRTYIYQSATGKKEVITAGENGVTEVDIKMLHSIDDSEVYNNFKNMRSGRTEEEKEEIKRWREKYIEDFEKEHGYKPNKKDVEYMVNEVFPKNYNLSLDYDQNGELDSDKKTISYEASTCDDYSDFISPWSDQMEKLLKELTAKQRRVVQLMYVEGYKQSEIAKMLGISSVGVKKHLDKTKAFIKKNYK</sequence>
<dbReference type="InterPro" id="IPR013249">
    <property type="entry name" value="RNA_pol_sigma70_r4_t2"/>
</dbReference>
<dbReference type="SUPFAM" id="SSF88659">
    <property type="entry name" value="Sigma3 and sigma4 domains of RNA polymerase sigma factors"/>
    <property type="match status" value="1"/>
</dbReference>
<dbReference type="NCBIfam" id="TIGR02937">
    <property type="entry name" value="sigma70-ECF"/>
    <property type="match status" value="1"/>
</dbReference>
<dbReference type="Pfam" id="PF08281">
    <property type="entry name" value="Sigma70_r4_2"/>
    <property type="match status" value="1"/>
</dbReference>
<dbReference type="Proteomes" id="UP001210339">
    <property type="component" value="Chromosome"/>
</dbReference>
<keyword evidence="3" id="KW-1185">Reference proteome</keyword>
<accession>A0ABY7QTW0</accession>
<evidence type="ECO:0000313" key="3">
    <source>
        <dbReference type="Proteomes" id="UP001210339"/>
    </source>
</evidence>
<proteinExistence type="predicted"/>
<organism evidence="2 3">
    <name type="scientific">Peptoniphilus equinus</name>
    <dbReference type="NCBI Taxonomy" id="3016343"/>
    <lineage>
        <taxon>Bacteria</taxon>
        <taxon>Bacillati</taxon>
        <taxon>Bacillota</taxon>
        <taxon>Tissierellia</taxon>
        <taxon>Tissierellales</taxon>
        <taxon>Peptoniphilaceae</taxon>
        <taxon>Peptoniphilus</taxon>
    </lineage>
</organism>
<evidence type="ECO:0000313" key="2">
    <source>
        <dbReference type="EMBL" id="WBW49450.1"/>
    </source>
</evidence>
<dbReference type="InterPro" id="IPR036388">
    <property type="entry name" value="WH-like_DNA-bd_sf"/>
</dbReference>
<dbReference type="RefSeq" id="WP_271190979.1">
    <property type="nucleotide sequence ID" value="NZ_CP115667.1"/>
</dbReference>
<reference evidence="2 3" key="1">
    <citation type="submission" date="2023-01" db="EMBL/GenBank/DDBJ databases">
        <authorList>
            <person name="Lee S.H."/>
            <person name="Jung H.S."/>
            <person name="Yun J.U."/>
        </authorList>
    </citation>
    <scope>NUCLEOTIDE SEQUENCE [LARGE SCALE GENOMIC DNA]</scope>
    <source>
        <strain evidence="2 3">CBA3646</strain>
    </source>
</reference>